<dbReference type="Gene3D" id="1.25.40.10">
    <property type="entry name" value="Tetratricopeptide repeat domain"/>
    <property type="match status" value="7"/>
</dbReference>
<reference evidence="3" key="1">
    <citation type="submission" date="2021-08" db="EMBL/GenBank/DDBJ databases">
        <title>WGS assembly of Ceratopteris richardii.</title>
        <authorList>
            <person name="Marchant D.B."/>
            <person name="Chen G."/>
            <person name="Jenkins J."/>
            <person name="Shu S."/>
            <person name="Leebens-Mack J."/>
            <person name="Grimwood J."/>
            <person name="Schmutz J."/>
            <person name="Soltis P."/>
            <person name="Soltis D."/>
            <person name="Chen Z.-H."/>
        </authorList>
    </citation>
    <scope>NUCLEOTIDE SEQUENCE</scope>
    <source>
        <strain evidence="3">Whitten #5841</strain>
        <tissue evidence="3">Leaf</tissue>
    </source>
</reference>
<dbReference type="AlphaFoldDB" id="A0A8T2QKW3"/>
<evidence type="ECO:0000313" key="4">
    <source>
        <dbReference type="Proteomes" id="UP000825935"/>
    </source>
</evidence>
<feature type="repeat" description="PPR" evidence="2">
    <location>
        <begin position="691"/>
        <end position="725"/>
    </location>
</feature>
<keyword evidence="1" id="KW-0677">Repeat</keyword>
<feature type="repeat" description="PPR" evidence="2">
    <location>
        <begin position="792"/>
        <end position="826"/>
    </location>
</feature>
<proteinExistence type="predicted"/>
<evidence type="ECO:0000256" key="1">
    <source>
        <dbReference type="ARBA" id="ARBA00022737"/>
    </source>
</evidence>
<dbReference type="InterPro" id="IPR046960">
    <property type="entry name" value="PPR_At4g14850-like_plant"/>
</dbReference>
<dbReference type="InterPro" id="IPR002885">
    <property type="entry name" value="PPR_rpt"/>
</dbReference>
<feature type="repeat" description="PPR" evidence="2">
    <location>
        <begin position="488"/>
        <end position="522"/>
    </location>
</feature>
<sequence>MTLQNAVQSCFKQFDRCFSIEKALSVLHACQKERSLVHALKVYACLCGYGLEAVSLLGNYLVSMLIDIGSVHHAQQIFDKLLYQDVDTWECLITNYVNHDDSDKAFLMYEKMGPHKCLRPYVLVILLRSCILVNNLARGMHIHSDIARRGVFQEDKYLAVTLIDMYAKCGSLEKAQEVFDISEAREAILWNALISAYIEHGQGDKALYWFEAMEKNQIHYDGTTVVLVLKSCGMVRSINIGYKIHAKIVKRGWLEQNVFVASALVGMYGKVGFLEEAREVFDKLPIHNEVSCITLIAGLVEHGYSEEALSYHKQMQDKGILPHPAIFVCCLRACGCTGGVAHGHELHSEIIKAGYERHQTIGNTLIDMYSKCGALLEAQDLFDKLDDRTLISWTALIGGFVEFGFSEIALYLFEEMHLTPDAAIIICSLRACSTLESLAKGREMHIIVAKYGFTEIDKFVSVTLVHMYAKCGVVEEARKCFDELTEKSVVAWNALIAGYAEHGYCKEVLHYFEQMVHRGEIADNVTLVYCLNVCACVKGTIKGQEIHDIIIKRGIEEDDLLGNALVDMYAGCGLLIEAREVLFKLRYRRHISWSSLMSGYIDNRLGKEALEFFNQSQSEGVSCNSIMLVCALVACCVVADLELGREIHALSLKLGMFEKDPLVGSSLVSLYAKYGLIKEARKVLMTIPIRDLISWTALLQGCTDYGHYEEALHCFEWMQQENVAPDSVAFVCALSACSDAGAIAMGSSIHREVILLGLETTLTVANAMVDVYMKCGCPAAAEDVFQKLPSHDVVSWNTLLTGYSLLGDSRSVFRTLDKMMKDGKEPDAYTFSSVVNVCSHSGLLDEGQIYFKVFIKDFDLMPTFEPYTSMVDLFARAGCKENAIEFINKMPSHPDVITWHVLLGSCKIHGFSELGNFAFKQAISMNDRDVSAYVNMSNLYVIANIIMECSNSS</sequence>
<dbReference type="NCBIfam" id="TIGR00756">
    <property type="entry name" value="PPR"/>
    <property type="match status" value="6"/>
</dbReference>
<evidence type="ECO:0008006" key="5">
    <source>
        <dbReference type="Google" id="ProtNLM"/>
    </source>
</evidence>
<dbReference type="FunFam" id="1.25.40.10:FF:000242">
    <property type="entry name" value="Pentatricopeptide repeat-containing protein"/>
    <property type="match status" value="1"/>
</dbReference>
<dbReference type="EMBL" id="CM035439">
    <property type="protein sequence ID" value="KAH7284054.1"/>
    <property type="molecule type" value="Genomic_DNA"/>
</dbReference>
<accession>A0A8T2QKW3</accession>
<dbReference type="PANTHER" id="PTHR24015">
    <property type="entry name" value="OS07G0578800 PROTEIN-RELATED"/>
    <property type="match status" value="1"/>
</dbReference>
<dbReference type="FunFam" id="1.25.40.10:FF:000285">
    <property type="entry name" value="Pentatricopeptide repeat-containing protein, chloroplastic"/>
    <property type="match status" value="2"/>
</dbReference>
<dbReference type="EMBL" id="CM035439">
    <property type="protein sequence ID" value="KAH7284053.1"/>
    <property type="molecule type" value="Genomic_DNA"/>
</dbReference>
<organism evidence="3 4">
    <name type="scientific">Ceratopteris richardii</name>
    <name type="common">Triangle waterfern</name>
    <dbReference type="NCBI Taxonomy" id="49495"/>
    <lineage>
        <taxon>Eukaryota</taxon>
        <taxon>Viridiplantae</taxon>
        <taxon>Streptophyta</taxon>
        <taxon>Embryophyta</taxon>
        <taxon>Tracheophyta</taxon>
        <taxon>Polypodiopsida</taxon>
        <taxon>Polypodiidae</taxon>
        <taxon>Polypodiales</taxon>
        <taxon>Pteridineae</taxon>
        <taxon>Pteridaceae</taxon>
        <taxon>Parkerioideae</taxon>
        <taxon>Ceratopteris</taxon>
    </lineage>
</organism>
<dbReference type="Proteomes" id="UP000825935">
    <property type="component" value="Chromosome 34"/>
</dbReference>
<keyword evidence="4" id="KW-1185">Reference proteome</keyword>
<dbReference type="PANTHER" id="PTHR24015:SF548">
    <property type="entry name" value="OS08G0340900 PROTEIN"/>
    <property type="match status" value="1"/>
</dbReference>
<dbReference type="PROSITE" id="PS51375">
    <property type="entry name" value="PPR"/>
    <property type="match status" value="5"/>
</dbReference>
<comment type="caution">
    <text evidence="3">The sequence shown here is derived from an EMBL/GenBank/DDBJ whole genome shotgun (WGS) entry which is preliminary data.</text>
</comment>
<dbReference type="InterPro" id="IPR011990">
    <property type="entry name" value="TPR-like_helical_dom_sf"/>
</dbReference>
<evidence type="ECO:0000256" key="2">
    <source>
        <dbReference type="PROSITE-ProRule" id="PRU00708"/>
    </source>
</evidence>
<feature type="repeat" description="PPR" evidence="2">
    <location>
        <begin position="288"/>
        <end position="322"/>
    </location>
</feature>
<dbReference type="GO" id="GO:0009451">
    <property type="term" value="P:RNA modification"/>
    <property type="evidence" value="ECO:0007669"/>
    <property type="project" value="InterPro"/>
</dbReference>
<dbReference type="Pfam" id="PF13041">
    <property type="entry name" value="PPR_2"/>
    <property type="match status" value="2"/>
</dbReference>
<dbReference type="GO" id="GO:0003723">
    <property type="term" value="F:RNA binding"/>
    <property type="evidence" value="ECO:0007669"/>
    <property type="project" value="InterPro"/>
</dbReference>
<gene>
    <name evidence="3" type="ORF">KP509_34G037800</name>
</gene>
<dbReference type="Pfam" id="PF01535">
    <property type="entry name" value="PPR"/>
    <property type="match status" value="12"/>
</dbReference>
<protein>
    <recommendedName>
        <fullName evidence="5">Pentatricopeptide repeat-containing protein</fullName>
    </recommendedName>
</protein>
<name>A0A8T2QKW3_CERRI</name>
<dbReference type="EMBL" id="CM035439">
    <property type="protein sequence ID" value="KAH7284055.1"/>
    <property type="molecule type" value="Genomic_DNA"/>
</dbReference>
<evidence type="ECO:0000313" key="3">
    <source>
        <dbReference type="EMBL" id="KAH7284053.1"/>
    </source>
</evidence>
<feature type="repeat" description="PPR" evidence="2">
    <location>
        <begin position="186"/>
        <end position="220"/>
    </location>
</feature>